<reference evidence="3 4" key="2">
    <citation type="submission" date="2024-07" db="EMBL/GenBank/DDBJ databases">
        <authorList>
            <person name="Akdeniz Z."/>
        </authorList>
    </citation>
    <scope>NUCLEOTIDE SEQUENCE [LARGE SCALE GENOMIC DNA]</scope>
</reference>
<gene>
    <name evidence="3" type="ORF">HINF_LOCUS14579</name>
    <name evidence="2" type="ORF">HINF_LOCUS59036</name>
</gene>
<sequence>MEDLQRKNRELEGLTQYLRSVIESKDGRISDLEAEVQQLSVARQNAVFELRQQHMQQIAQMSTQIQTLQDLNKKLTNDVNLAMNARAENQFLKQQMNDINAELSGAKLKHQEELQRTREQVTVTRANLASEFHIQLELALNEKVRDSLIQLPEQARNALGEKEVLRVQLHKQQADIQEILEENIKLTQKLTDIKKQSEANVEIKDLLARKNAQINKQLLEAKALAEKLQADIQADQQQQQSTKELKQALQKISREKEELISNTQKLHKQKEQILLGLQKAATRLGMDVKCFYVDAYAPVQTQKELPSILKDKNRFIAPEL</sequence>
<feature type="coiled-coil region" evidence="1">
    <location>
        <begin position="162"/>
        <end position="269"/>
    </location>
</feature>
<accession>A0AA86RCC5</accession>
<evidence type="ECO:0000313" key="3">
    <source>
        <dbReference type="EMBL" id="CAL5996127.1"/>
    </source>
</evidence>
<organism evidence="2">
    <name type="scientific">Hexamita inflata</name>
    <dbReference type="NCBI Taxonomy" id="28002"/>
    <lineage>
        <taxon>Eukaryota</taxon>
        <taxon>Metamonada</taxon>
        <taxon>Diplomonadida</taxon>
        <taxon>Hexamitidae</taxon>
        <taxon>Hexamitinae</taxon>
        <taxon>Hexamita</taxon>
    </lineage>
</organism>
<dbReference type="AlphaFoldDB" id="A0AA86RCC5"/>
<dbReference type="EMBL" id="CATOUU010001090">
    <property type="protein sequence ID" value="CAI9971391.1"/>
    <property type="molecule type" value="Genomic_DNA"/>
</dbReference>
<keyword evidence="1" id="KW-0175">Coiled coil</keyword>
<proteinExistence type="predicted"/>
<evidence type="ECO:0000256" key="1">
    <source>
        <dbReference type="SAM" id="Coils"/>
    </source>
</evidence>
<evidence type="ECO:0000313" key="2">
    <source>
        <dbReference type="EMBL" id="CAI9971391.1"/>
    </source>
</evidence>
<dbReference type="EMBL" id="CAXDID020000034">
    <property type="protein sequence ID" value="CAL5996127.1"/>
    <property type="molecule type" value="Genomic_DNA"/>
</dbReference>
<name>A0AA86RCC5_9EUKA</name>
<evidence type="ECO:0000313" key="4">
    <source>
        <dbReference type="Proteomes" id="UP001642409"/>
    </source>
</evidence>
<reference evidence="2" key="1">
    <citation type="submission" date="2023-06" db="EMBL/GenBank/DDBJ databases">
        <authorList>
            <person name="Kurt Z."/>
        </authorList>
    </citation>
    <scope>NUCLEOTIDE SEQUENCE</scope>
</reference>
<comment type="caution">
    <text evidence="2">The sequence shown here is derived from an EMBL/GenBank/DDBJ whole genome shotgun (WGS) entry which is preliminary data.</text>
</comment>
<keyword evidence="4" id="KW-1185">Reference proteome</keyword>
<feature type="coiled-coil region" evidence="1">
    <location>
        <begin position="22"/>
        <end position="120"/>
    </location>
</feature>
<dbReference type="Proteomes" id="UP001642409">
    <property type="component" value="Unassembled WGS sequence"/>
</dbReference>
<protein>
    <submittedName>
        <fullName evidence="2">Uncharacterized protein</fullName>
    </submittedName>
</protein>